<reference evidence="1 2" key="1">
    <citation type="submission" date="2019-08" db="EMBL/GenBank/DDBJ databases">
        <authorList>
            <person name="Peeters C."/>
        </authorList>
    </citation>
    <scope>NUCLEOTIDE SEQUENCE [LARGE SCALE GENOMIC DNA]</scope>
    <source>
        <strain evidence="1 2">LMG 31108</strain>
    </source>
</reference>
<dbReference type="InterPro" id="IPR013393">
    <property type="entry name" value="T3SS_HrpB4"/>
</dbReference>
<dbReference type="Proteomes" id="UP000406256">
    <property type="component" value="Unassembled WGS sequence"/>
</dbReference>
<evidence type="ECO:0000313" key="2">
    <source>
        <dbReference type="Proteomes" id="UP000406256"/>
    </source>
</evidence>
<accession>A0A5E4RRI5</accession>
<proteinExistence type="predicted"/>
<sequence>MSGQRMSAPTGSMNTMSAMSAADVPIEVLLDALRRFEQCLRGVAQDVTSRLSSPTRPVPPGPGAWRSVAALTSVSPATFLSPAARLAVCDEPLLLRVLAMRALYARGALVRRCVDRERLLTLRAAVGREAFTRLLAVAPVHGVSEPDWPADVTSQTLVADGLSRLRHPGGIDDPSLMPLLSLRLARFDGVPVHEMPGHAELARETTRFFVDLPSLLPEFV</sequence>
<dbReference type="AlphaFoldDB" id="A0A5E4RRI5"/>
<keyword evidence="2" id="KW-1185">Reference proteome</keyword>
<gene>
    <name evidence="1" type="ORF">PAN31108_00362</name>
</gene>
<name>A0A5E4RRI5_9BURK</name>
<protein>
    <submittedName>
        <fullName evidence="1">Uncharacterized protein</fullName>
    </submittedName>
</protein>
<organism evidence="1 2">
    <name type="scientific">Pandoraea anhela</name>
    <dbReference type="NCBI Taxonomy" id="2508295"/>
    <lineage>
        <taxon>Bacteria</taxon>
        <taxon>Pseudomonadati</taxon>
        <taxon>Pseudomonadota</taxon>
        <taxon>Betaproteobacteria</taxon>
        <taxon>Burkholderiales</taxon>
        <taxon>Burkholderiaceae</taxon>
        <taxon>Pandoraea</taxon>
    </lineage>
</organism>
<dbReference type="EMBL" id="CABPSB010000001">
    <property type="protein sequence ID" value="VVD66040.1"/>
    <property type="molecule type" value="Genomic_DNA"/>
</dbReference>
<evidence type="ECO:0000313" key="1">
    <source>
        <dbReference type="EMBL" id="VVD66040.1"/>
    </source>
</evidence>
<dbReference type="Pfam" id="PF09502">
    <property type="entry name" value="HrpB4"/>
    <property type="match status" value="1"/>
</dbReference>